<dbReference type="Pfam" id="PF20521">
    <property type="entry name" value="DUF6736"/>
    <property type="match status" value="1"/>
</dbReference>
<dbReference type="Proteomes" id="UP000813423">
    <property type="component" value="Unassembled WGS sequence"/>
</dbReference>
<protein>
    <recommendedName>
        <fullName evidence="1">Secreted protein CSS2 C-terminal domain-containing protein</fullName>
    </recommendedName>
</protein>
<dbReference type="EMBL" id="JAIBSC010000211">
    <property type="protein sequence ID" value="KAH1892901.1"/>
    <property type="molecule type" value="Genomic_DNA"/>
</dbReference>
<feature type="domain" description="Secreted protein CSS2 C-terminal" evidence="1">
    <location>
        <begin position="17"/>
        <end position="132"/>
    </location>
</feature>
<organism evidence="2 3">
    <name type="scientific">Aspergillus fumigatus</name>
    <name type="common">Neosartorya fumigata</name>
    <dbReference type="NCBI Taxonomy" id="746128"/>
    <lineage>
        <taxon>Eukaryota</taxon>
        <taxon>Fungi</taxon>
        <taxon>Dikarya</taxon>
        <taxon>Ascomycota</taxon>
        <taxon>Pezizomycotina</taxon>
        <taxon>Eurotiomycetes</taxon>
        <taxon>Eurotiomycetidae</taxon>
        <taxon>Eurotiales</taxon>
        <taxon>Aspergillaceae</taxon>
        <taxon>Aspergillus</taxon>
        <taxon>Aspergillus subgen. Fumigati</taxon>
    </lineage>
</organism>
<evidence type="ECO:0000313" key="3">
    <source>
        <dbReference type="Proteomes" id="UP000813423"/>
    </source>
</evidence>
<dbReference type="InterPro" id="IPR046624">
    <property type="entry name" value="CSS2_C"/>
</dbReference>
<accession>A0A9P8SMZ3</accession>
<dbReference type="AlphaFoldDB" id="A0A9P8SMZ3"/>
<evidence type="ECO:0000259" key="1">
    <source>
        <dbReference type="Pfam" id="PF20521"/>
    </source>
</evidence>
<sequence length="224" mass="24488">MFAAVWHWSRAPNNIPTKVCHAVIAALACLGFLHTVADFSPGFSRIVNGFFDQPSCRRITGSFDNVKWSFNATGQCNTTAQESAIQGAVAEYIRIAENGTVCEIQCLRLDQGGTWNGWLKLGKVSNFSEDAYCGVGLPFDGFVGELYGVLGGTPLVPGRGLNKVLQHRQYLHHVPPKSIIFWKITPVLFSFGVDICSWGTQIPGPSKYDQSVSAFKNTLDVSQV</sequence>
<reference evidence="2" key="1">
    <citation type="submission" date="2021-08" db="EMBL/GenBank/DDBJ databases">
        <title>Global Aspergillus fumigatus from environmental and clinical sources.</title>
        <authorList>
            <person name="Barber A."/>
            <person name="Sae-Ong T."/>
        </authorList>
    </citation>
    <scope>NUCLEOTIDE SEQUENCE</scope>
    <source>
        <strain evidence="2">NRZ-2016-071</strain>
    </source>
</reference>
<proteinExistence type="predicted"/>
<evidence type="ECO:0000313" key="2">
    <source>
        <dbReference type="EMBL" id="KAH1892901.1"/>
    </source>
</evidence>
<gene>
    <name evidence="2" type="ORF">KXV57_003583</name>
</gene>
<name>A0A9P8SMZ3_ASPFM</name>
<comment type="caution">
    <text evidence="2">The sequence shown here is derived from an EMBL/GenBank/DDBJ whole genome shotgun (WGS) entry which is preliminary data.</text>
</comment>